<protein>
    <submittedName>
        <fullName evidence="1">Uncharacterized protein</fullName>
    </submittedName>
</protein>
<accession>A0A5B7HJ34</accession>
<sequence length="58" mass="5898">MLHFDGARLRLIFTHGDVAAMWSCVAGSGGAGDAGGRCCGVGCHVVVRSRCQVSAGFS</sequence>
<name>A0A5B7HJ34_PORTR</name>
<organism evidence="1 2">
    <name type="scientific">Portunus trituberculatus</name>
    <name type="common">Swimming crab</name>
    <name type="synonym">Neptunus trituberculatus</name>
    <dbReference type="NCBI Taxonomy" id="210409"/>
    <lineage>
        <taxon>Eukaryota</taxon>
        <taxon>Metazoa</taxon>
        <taxon>Ecdysozoa</taxon>
        <taxon>Arthropoda</taxon>
        <taxon>Crustacea</taxon>
        <taxon>Multicrustacea</taxon>
        <taxon>Malacostraca</taxon>
        <taxon>Eumalacostraca</taxon>
        <taxon>Eucarida</taxon>
        <taxon>Decapoda</taxon>
        <taxon>Pleocyemata</taxon>
        <taxon>Brachyura</taxon>
        <taxon>Eubrachyura</taxon>
        <taxon>Portunoidea</taxon>
        <taxon>Portunidae</taxon>
        <taxon>Portuninae</taxon>
        <taxon>Portunus</taxon>
    </lineage>
</organism>
<comment type="caution">
    <text evidence="1">The sequence shown here is derived from an EMBL/GenBank/DDBJ whole genome shotgun (WGS) entry which is preliminary data.</text>
</comment>
<dbReference type="Proteomes" id="UP000324222">
    <property type="component" value="Unassembled WGS sequence"/>
</dbReference>
<evidence type="ECO:0000313" key="2">
    <source>
        <dbReference type="Proteomes" id="UP000324222"/>
    </source>
</evidence>
<reference evidence="1 2" key="1">
    <citation type="submission" date="2019-05" db="EMBL/GenBank/DDBJ databases">
        <title>Another draft genome of Portunus trituberculatus and its Hox gene families provides insights of decapod evolution.</title>
        <authorList>
            <person name="Jeong J.-H."/>
            <person name="Song I."/>
            <person name="Kim S."/>
            <person name="Choi T."/>
            <person name="Kim D."/>
            <person name="Ryu S."/>
            <person name="Kim W."/>
        </authorList>
    </citation>
    <scope>NUCLEOTIDE SEQUENCE [LARGE SCALE GENOMIC DNA]</scope>
    <source>
        <tissue evidence="1">Muscle</tissue>
    </source>
</reference>
<keyword evidence="2" id="KW-1185">Reference proteome</keyword>
<proteinExistence type="predicted"/>
<dbReference type="AlphaFoldDB" id="A0A5B7HJ34"/>
<evidence type="ECO:0000313" key="1">
    <source>
        <dbReference type="EMBL" id="MPC69956.1"/>
    </source>
</evidence>
<gene>
    <name evidence="1" type="ORF">E2C01_064189</name>
</gene>
<dbReference type="EMBL" id="VSRR010030274">
    <property type="protein sequence ID" value="MPC69956.1"/>
    <property type="molecule type" value="Genomic_DNA"/>
</dbReference>